<evidence type="ECO:0000313" key="2">
    <source>
        <dbReference type="EMBL" id="KAH3797342.1"/>
    </source>
</evidence>
<evidence type="ECO:0000256" key="1">
    <source>
        <dbReference type="SAM" id="MobiDB-lite"/>
    </source>
</evidence>
<feature type="region of interest" description="Disordered" evidence="1">
    <location>
        <begin position="51"/>
        <end position="76"/>
    </location>
</feature>
<sequence length="76" mass="8703">MASNKKEREHKFSLDDCIILCNLMAKDCGIAFLHGLSNHDLIRHRFTVGANRQTDQQTGQKQYVPHYYSGGHKKNS</sequence>
<name>A0A9D4FK69_DREPO</name>
<dbReference type="Proteomes" id="UP000828390">
    <property type="component" value="Unassembled WGS sequence"/>
</dbReference>
<evidence type="ECO:0000313" key="3">
    <source>
        <dbReference type="Proteomes" id="UP000828390"/>
    </source>
</evidence>
<accession>A0A9D4FK69</accession>
<gene>
    <name evidence="2" type="ORF">DPMN_150921</name>
</gene>
<dbReference type="AlphaFoldDB" id="A0A9D4FK69"/>
<comment type="caution">
    <text evidence="2">The sequence shown here is derived from an EMBL/GenBank/DDBJ whole genome shotgun (WGS) entry which is preliminary data.</text>
</comment>
<dbReference type="EMBL" id="JAIWYP010000007">
    <property type="protein sequence ID" value="KAH3797342.1"/>
    <property type="molecule type" value="Genomic_DNA"/>
</dbReference>
<feature type="compositionally biased region" description="Polar residues" evidence="1">
    <location>
        <begin position="51"/>
        <end position="61"/>
    </location>
</feature>
<proteinExistence type="predicted"/>
<keyword evidence="3" id="KW-1185">Reference proteome</keyword>
<reference evidence="2" key="1">
    <citation type="journal article" date="2019" name="bioRxiv">
        <title>The Genome of the Zebra Mussel, Dreissena polymorpha: A Resource for Invasive Species Research.</title>
        <authorList>
            <person name="McCartney M.A."/>
            <person name="Auch B."/>
            <person name="Kono T."/>
            <person name="Mallez S."/>
            <person name="Zhang Y."/>
            <person name="Obille A."/>
            <person name="Becker A."/>
            <person name="Abrahante J.E."/>
            <person name="Garbe J."/>
            <person name="Badalamenti J.P."/>
            <person name="Herman A."/>
            <person name="Mangelson H."/>
            <person name="Liachko I."/>
            <person name="Sullivan S."/>
            <person name="Sone E.D."/>
            <person name="Koren S."/>
            <person name="Silverstein K.A.T."/>
            <person name="Beckman K.B."/>
            <person name="Gohl D.M."/>
        </authorList>
    </citation>
    <scope>NUCLEOTIDE SEQUENCE</scope>
    <source>
        <strain evidence="2">Duluth1</strain>
        <tissue evidence="2">Whole animal</tissue>
    </source>
</reference>
<protein>
    <submittedName>
        <fullName evidence="2">Uncharacterized protein</fullName>
    </submittedName>
</protein>
<reference evidence="2" key="2">
    <citation type="submission" date="2020-11" db="EMBL/GenBank/DDBJ databases">
        <authorList>
            <person name="McCartney M.A."/>
            <person name="Auch B."/>
            <person name="Kono T."/>
            <person name="Mallez S."/>
            <person name="Becker A."/>
            <person name="Gohl D.M."/>
            <person name="Silverstein K.A.T."/>
            <person name="Koren S."/>
            <person name="Bechman K.B."/>
            <person name="Herman A."/>
            <person name="Abrahante J.E."/>
            <person name="Garbe J."/>
        </authorList>
    </citation>
    <scope>NUCLEOTIDE SEQUENCE</scope>
    <source>
        <strain evidence="2">Duluth1</strain>
        <tissue evidence="2">Whole animal</tissue>
    </source>
</reference>
<organism evidence="2 3">
    <name type="scientific">Dreissena polymorpha</name>
    <name type="common">Zebra mussel</name>
    <name type="synonym">Mytilus polymorpha</name>
    <dbReference type="NCBI Taxonomy" id="45954"/>
    <lineage>
        <taxon>Eukaryota</taxon>
        <taxon>Metazoa</taxon>
        <taxon>Spiralia</taxon>
        <taxon>Lophotrochozoa</taxon>
        <taxon>Mollusca</taxon>
        <taxon>Bivalvia</taxon>
        <taxon>Autobranchia</taxon>
        <taxon>Heteroconchia</taxon>
        <taxon>Euheterodonta</taxon>
        <taxon>Imparidentia</taxon>
        <taxon>Neoheterodontei</taxon>
        <taxon>Myida</taxon>
        <taxon>Dreissenoidea</taxon>
        <taxon>Dreissenidae</taxon>
        <taxon>Dreissena</taxon>
    </lineage>
</organism>